<dbReference type="RefSeq" id="WP_369941910.1">
    <property type="nucleotide sequence ID" value="NZ_JBCLUF010000017.1"/>
</dbReference>
<accession>A0ABV4DQE3</accession>
<dbReference type="Proteomes" id="UP001565236">
    <property type="component" value="Unassembled WGS sequence"/>
</dbReference>
<proteinExistence type="predicted"/>
<gene>
    <name evidence="1" type="ORF">AALT52_05765</name>
</gene>
<sequence>MLTGITDATICDVMELSSGLFNMEKVDSLIEKKKVNAKEILSMYDIKVWHYTTANSKELDEFGLQSLDTILRRSSELTSFLSNNGIAINFDKKYIQYDKEKLNFNKENKSTTENNLIQRLTSDYNICGFANEDVGGIRSYNSEIESAPELLSTIEKAFGKEGDITKEWIKNKEHELKKVMFEIPISKTSLIREPEDSLGRLIFAAAYNHNECKMNDQVIVEILGAKSIKDIEYKNFISLEREER</sequence>
<reference evidence="1 2" key="1">
    <citation type="submission" date="2024-03" db="EMBL/GenBank/DDBJ databases">
        <title>Mouse gut bacterial collection (mGBC) of GemPharmatech.</title>
        <authorList>
            <person name="He Y."/>
            <person name="Dong L."/>
            <person name="Wu D."/>
            <person name="Gao X."/>
            <person name="Lin Z."/>
        </authorList>
    </citation>
    <scope>NUCLEOTIDE SEQUENCE [LARGE SCALE GENOMIC DNA]</scope>
    <source>
        <strain evidence="1 2">15-30</strain>
    </source>
</reference>
<keyword evidence="2" id="KW-1185">Reference proteome</keyword>
<evidence type="ECO:0000313" key="2">
    <source>
        <dbReference type="Proteomes" id="UP001565236"/>
    </source>
</evidence>
<dbReference type="EMBL" id="JBCLUF010000017">
    <property type="protein sequence ID" value="MEY8662393.1"/>
    <property type="molecule type" value="Genomic_DNA"/>
</dbReference>
<protein>
    <submittedName>
        <fullName evidence="1">Uncharacterized protein</fullName>
    </submittedName>
</protein>
<organism evidence="1 2">
    <name type="scientific">Ligilactobacillus faecis</name>
    <dbReference type="NCBI Taxonomy" id="762833"/>
    <lineage>
        <taxon>Bacteria</taxon>
        <taxon>Bacillati</taxon>
        <taxon>Bacillota</taxon>
        <taxon>Bacilli</taxon>
        <taxon>Lactobacillales</taxon>
        <taxon>Lactobacillaceae</taxon>
        <taxon>Ligilactobacillus</taxon>
    </lineage>
</organism>
<comment type="caution">
    <text evidence="1">The sequence shown here is derived from an EMBL/GenBank/DDBJ whole genome shotgun (WGS) entry which is preliminary data.</text>
</comment>
<evidence type="ECO:0000313" key="1">
    <source>
        <dbReference type="EMBL" id="MEY8662393.1"/>
    </source>
</evidence>
<name>A0ABV4DQE3_9LACO</name>